<proteinExistence type="predicted"/>
<accession>A0ABY7VQE1</accession>
<keyword evidence="3" id="KW-1185">Reference proteome</keyword>
<protein>
    <submittedName>
        <fullName evidence="2">DUF45 domain-containing protein</fullName>
    </submittedName>
</protein>
<evidence type="ECO:0000313" key="2">
    <source>
        <dbReference type="EMBL" id="WDE96046.1"/>
    </source>
</evidence>
<gene>
    <name evidence="2" type="ORF">PQO03_10005</name>
</gene>
<dbReference type="Pfam" id="PF01863">
    <property type="entry name" value="YgjP-like"/>
    <property type="match status" value="1"/>
</dbReference>
<sequence length="168" mass="19440">MSDLSYLRGYSEGLLEQIQALIDKDKLGQFILNKYPHAHDLKSDKALYDLAVGLKKAYLKSSGPLSKVLYDNKISLKQQALGLHSFVSRVQGKKLKAKNEIRIASVLKKVPLEFMRVILVHELAHLKEKEHNKAFYKLCKHMEPGYFQLEFDLRVYLTYHEMKGSLYL</sequence>
<dbReference type="Proteomes" id="UP001214250">
    <property type="component" value="Chromosome 1"/>
</dbReference>
<feature type="domain" description="YgjP-like metallopeptidase" evidence="1">
    <location>
        <begin position="96"/>
        <end position="151"/>
    </location>
</feature>
<dbReference type="EMBL" id="CP117811">
    <property type="protein sequence ID" value="WDE96046.1"/>
    <property type="molecule type" value="Genomic_DNA"/>
</dbReference>
<organism evidence="2 3">
    <name type="scientific">Lentisphaera profundi</name>
    <dbReference type="NCBI Taxonomy" id="1658616"/>
    <lineage>
        <taxon>Bacteria</taxon>
        <taxon>Pseudomonadati</taxon>
        <taxon>Lentisphaerota</taxon>
        <taxon>Lentisphaeria</taxon>
        <taxon>Lentisphaerales</taxon>
        <taxon>Lentisphaeraceae</taxon>
        <taxon>Lentisphaera</taxon>
    </lineage>
</organism>
<name>A0ABY7VQE1_9BACT</name>
<evidence type="ECO:0000259" key="1">
    <source>
        <dbReference type="Pfam" id="PF01863"/>
    </source>
</evidence>
<dbReference type="RefSeq" id="WP_274150016.1">
    <property type="nucleotide sequence ID" value="NZ_CP117811.1"/>
</dbReference>
<dbReference type="PANTHER" id="PTHR30399">
    <property type="entry name" value="UNCHARACTERIZED PROTEIN YGJP"/>
    <property type="match status" value="1"/>
</dbReference>
<dbReference type="InterPro" id="IPR002725">
    <property type="entry name" value="YgjP-like_metallopeptidase"/>
</dbReference>
<dbReference type="PANTHER" id="PTHR30399:SF1">
    <property type="entry name" value="UTP PYROPHOSPHATASE"/>
    <property type="match status" value="1"/>
</dbReference>
<dbReference type="Gene3D" id="3.30.2010.10">
    <property type="entry name" value="Metalloproteases ('zincins'), catalytic domain"/>
    <property type="match status" value="1"/>
</dbReference>
<dbReference type="InterPro" id="IPR053136">
    <property type="entry name" value="UTP_pyrophosphatase-like"/>
</dbReference>
<evidence type="ECO:0000313" key="3">
    <source>
        <dbReference type="Proteomes" id="UP001214250"/>
    </source>
</evidence>
<reference evidence="2 3" key="1">
    <citation type="submission" date="2023-02" db="EMBL/GenBank/DDBJ databases">
        <title>Genome sequence of Lentisphaera profundi SAORIC-696.</title>
        <authorList>
            <person name="Kim e."/>
            <person name="Cho J.-C."/>
            <person name="Choi A."/>
            <person name="Kang I."/>
        </authorList>
    </citation>
    <scope>NUCLEOTIDE SEQUENCE [LARGE SCALE GENOMIC DNA]</scope>
    <source>
        <strain evidence="2 3">SAORIC-696</strain>
    </source>
</reference>